<evidence type="ECO:0000313" key="1">
    <source>
        <dbReference type="EMBL" id="CAG8956976.1"/>
    </source>
</evidence>
<comment type="caution">
    <text evidence="1">The sequence shown here is derived from an EMBL/GenBank/DDBJ whole genome shotgun (WGS) entry which is preliminary data.</text>
</comment>
<evidence type="ECO:0000313" key="2">
    <source>
        <dbReference type="Proteomes" id="UP000696280"/>
    </source>
</evidence>
<accession>A0A9N9PRJ0</accession>
<sequence>MPSLRTLYVELRLEIYELCLVVQPVSEPYHAVIFHENTPALLVALRGERDLYEEALGVYYKINTFYYYETATYQSNGYSGINTPNAFRHLRNFGINAPTDSTSPFFKDNLTHLLYFMCEASASGIHTFGSQVIRNLETININLSCEALSNIIPLLRLLRPYLAKLKRLSINISGELDSSHPVFVEISRMFGLQPSMTALKFKEEVNNKDNNWRGMTAVYSAEEKTVSQFVWRVREGQVLKKK</sequence>
<proteinExistence type="predicted"/>
<dbReference type="EMBL" id="CAJVRL010000075">
    <property type="protein sequence ID" value="CAG8956976.1"/>
    <property type="molecule type" value="Genomic_DNA"/>
</dbReference>
<dbReference type="Proteomes" id="UP000696280">
    <property type="component" value="Unassembled WGS sequence"/>
</dbReference>
<keyword evidence="2" id="KW-1185">Reference proteome</keyword>
<gene>
    <name evidence="1" type="ORF">HYFRA_00012027</name>
</gene>
<name>A0A9N9PRJ0_9HELO</name>
<dbReference type="OrthoDB" id="3561022at2759"/>
<organism evidence="1 2">
    <name type="scientific">Hymenoscyphus fraxineus</name>
    <dbReference type="NCBI Taxonomy" id="746836"/>
    <lineage>
        <taxon>Eukaryota</taxon>
        <taxon>Fungi</taxon>
        <taxon>Dikarya</taxon>
        <taxon>Ascomycota</taxon>
        <taxon>Pezizomycotina</taxon>
        <taxon>Leotiomycetes</taxon>
        <taxon>Helotiales</taxon>
        <taxon>Helotiaceae</taxon>
        <taxon>Hymenoscyphus</taxon>
    </lineage>
</organism>
<dbReference type="AlphaFoldDB" id="A0A9N9PRJ0"/>
<reference evidence="1" key="1">
    <citation type="submission" date="2021-07" db="EMBL/GenBank/DDBJ databases">
        <authorList>
            <person name="Durling M."/>
        </authorList>
    </citation>
    <scope>NUCLEOTIDE SEQUENCE</scope>
</reference>
<protein>
    <submittedName>
        <fullName evidence="1">Uncharacterized protein</fullName>
    </submittedName>
</protein>